<dbReference type="EMBL" id="CP072748">
    <property type="protein sequence ID" value="QTX10267.1"/>
    <property type="molecule type" value="Genomic_DNA"/>
</dbReference>
<evidence type="ECO:0000256" key="2">
    <source>
        <dbReference type="SAM" id="SignalP"/>
    </source>
</evidence>
<feature type="domain" description="DUF306" evidence="3">
    <location>
        <begin position="52"/>
        <end position="115"/>
    </location>
</feature>
<feature type="chain" id="PRO_5032442137" evidence="2">
    <location>
        <begin position="33"/>
        <end position="217"/>
    </location>
</feature>
<evidence type="ECO:0000313" key="4">
    <source>
        <dbReference type="EMBL" id="MBO0613899.1"/>
    </source>
</evidence>
<proteinExistence type="predicted"/>
<dbReference type="Gene3D" id="2.40.128.270">
    <property type="match status" value="1"/>
</dbReference>
<feature type="compositionally biased region" description="Low complexity" evidence="1">
    <location>
        <begin position="191"/>
        <end position="207"/>
    </location>
</feature>
<dbReference type="RefSeq" id="WP_207251635.1">
    <property type="nucleotide sequence ID" value="NZ_JAFMPM010000007.1"/>
</dbReference>
<protein>
    <submittedName>
        <fullName evidence="5">META domain-containing protein</fullName>
    </submittedName>
</protein>
<organism evidence="5">
    <name type="scientific">Thiothrix fructosivorans</name>
    <dbReference type="NCBI Taxonomy" id="111770"/>
    <lineage>
        <taxon>Bacteria</taxon>
        <taxon>Pseudomonadati</taxon>
        <taxon>Pseudomonadota</taxon>
        <taxon>Gammaproteobacteria</taxon>
        <taxon>Thiotrichales</taxon>
        <taxon>Thiotrichaceae</taxon>
        <taxon>Thiothrix</taxon>
    </lineage>
</organism>
<feature type="region of interest" description="Disordered" evidence="1">
    <location>
        <begin position="169"/>
        <end position="217"/>
    </location>
</feature>
<keyword evidence="6" id="KW-1185">Reference proteome</keyword>
<evidence type="ECO:0000313" key="5">
    <source>
        <dbReference type="EMBL" id="QTX10267.1"/>
    </source>
</evidence>
<dbReference type="Proteomes" id="UP000664466">
    <property type="component" value="Unassembled WGS sequence"/>
</dbReference>
<dbReference type="InterPro" id="IPR005184">
    <property type="entry name" value="DUF306_Meta_HslJ"/>
</dbReference>
<feature type="signal peptide" evidence="2">
    <location>
        <begin position="1"/>
        <end position="32"/>
    </location>
</feature>
<name>A0A8B0SKH5_9GAMM</name>
<evidence type="ECO:0000256" key="1">
    <source>
        <dbReference type="SAM" id="MobiDB-lite"/>
    </source>
</evidence>
<dbReference type="InterPro" id="IPR038670">
    <property type="entry name" value="HslJ-like_sf"/>
</dbReference>
<feature type="compositionally biased region" description="Pro residues" evidence="1">
    <location>
        <begin position="208"/>
        <end position="217"/>
    </location>
</feature>
<accession>A0A8B0SKH5</accession>
<sequence>MSMRHPISKSFMQTRRSLLLLPLAFIAERLVAAPVPALPPGACPLNSGGPSLLGSKWRLFSVYGNEVPKEVTITMEVGDNALKGFAGCNDYTAVFQRVGHTGFKMTKIEKGDKGCPVLSSGDGLPTINVGSLEGGYLRNLGRAGSVQQEGSLLQFFNLNGEPSVVFAKSYGDGGVEETTPATPETIPPESNPEAAPAPLSPESNPEAAPAPLPPPTS</sequence>
<reference evidence="4 6" key="1">
    <citation type="submission" date="2021-03" db="EMBL/GenBank/DDBJ databases">
        <title>Draft genome and methylome analysis of Thiotrix fructosivoruns ATCC 49748.</title>
        <authorList>
            <person name="Fomenkov A."/>
            <person name="Grabovich M.Y."/>
            <person name="Roberts R.J."/>
        </authorList>
    </citation>
    <scope>NUCLEOTIDE SEQUENCE [LARGE SCALE GENOMIC DNA]</scope>
    <source>
        <strain evidence="4 6">ATCC 49748</strain>
    </source>
</reference>
<gene>
    <name evidence="5" type="ORF">J1836_017010</name>
    <name evidence="4" type="ORF">J1836_13380</name>
</gene>
<evidence type="ECO:0000313" key="6">
    <source>
        <dbReference type="Proteomes" id="UP000664466"/>
    </source>
</evidence>
<dbReference type="EMBL" id="JAFMPM010000007">
    <property type="protein sequence ID" value="MBO0613899.1"/>
    <property type="molecule type" value="Genomic_DNA"/>
</dbReference>
<dbReference type="AlphaFoldDB" id="A0A8B0SKH5"/>
<evidence type="ECO:0000259" key="3">
    <source>
        <dbReference type="Pfam" id="PF03724"/>
    </source>
</evidence>
<keyword evidence="2" id="KW-0732">Signal</keyword>
<dbReference type="Pfam" id="PF03724">
    <property type="entry name" value="META"/>
    <property type="match status" value="1"/>
</dbReference>
<reference evidence="5" key="2">
    <citation type="submission" date="2021-04" db="EMBL/GenBank/DDBJ databases">
        <title>Complete Genome and methylome analysis of Thiothrix fructosivorans ATCC 49748.</title>
        <authorList>
            <person name="Fomenkov A."/>
            <person name="Sun L."/>
            <person name="Vincze T."/>
            <person name="Grabovich M.Y."/>
            <person name="Roberts R.J."/>
        </authorList>
    </citation>
    <scope>NUCLEOTIDE SEQUENCE</scope>
    <source>
        <strain evidence="5">ATCC 49748</strain>
    </source>
</reference>